<feature type="transmembrane region" description="Helical" evidence="1">
    <location>
        <begin position="119"/>
        <end position="140"/>
    </location>
</feature>
<feature type="transmembrane region" description="Helical" evidence="1">
    <location>
        <begin position="53"/>
        <end position="73"/>
    </location>
</feature>
<evidence type="ECO:0000313" key="2">
    <source>
        <dbReference type="EMBL" id="MBG0560773.1"/>
    </source>
</evidence>
<dbReference type="EMBL" id="JADQTO010000002">
    <property type="protein sequence ID" value="MBG0560773.1"/>
    <property type="molecule type" value="Genomic_DNA"/>
</dbReference>
<dbReference type="RefSeq" id="WP_196412570.1">
    <property type="nucleotide sequence ID" value="NZ_JADQTO010000002.1"/>
</dbReference>
<evidence type="ECO:0000256" key="1">
    <source>
        <dbReference type="SAM" id="Phobius"/>
    </source>
</evidence>
<feature type="transmembrane region" description="Helical" evidence="1">
    <location>
        <begin position="12"/>
        <end position="33"/>
    </location>
</feature>
<gene>
    <name evidence="2" type="ORF">I4J89_04755</name>
</gene>
<dbReference type="AlphaFoldDB" id="A0A931FUZ6"/>
<keyword evidence="1" id="KW-0812">Transmembrane</keyword>
<protein>
    <submittedName>
        <fullName evidence="2">Uncharacterized protein</fullName>
    </submittedName>
</protein>
<name>A0A931FUZ6_9ACTN</name>
<keyword evidence="1" id="KW-0472">Membrane</keyword>
<comment type="caution">
    <text evidence="2">The sequence shown here is derived from an EMBL/GenBank/DDBJ whole genome shotgun (WGS) entry which is preliminary data.</text>
</comment>
<reference evidence="2" key="1">
    <citation type="submission" date="2020-11" db="EMBL/GenBank/DDBJ databases">
        <title>Isolation and identification of active actinomycetes.</title>
        <authorList>
            <person name="Sun X."/>
        </authorList>
    </citation>
    <scope>NUCLEOTIDE SEQUENCE</scope>
    <source>
        <strain evidence="2">NEAU-A11</strain>
    </source>
</reference>
<feature type="transmembrane region" description="Helical" evidence="1">
    <location>
        <begin position="94"/>
        <end position="113"/>
    </location>
</feature>
<proteinExistence type="predicted"/>
<sequence length="146" mass="14600">MTAARAERGGNTLLAVTVAVVAIADGVLVWLGWTAWQAYRDGGFTIAQAAPFAVMGVSAVAGVALAMLAVITLMRGRRSHGLAGTAVTLARLRLGAVIVALAVVVFVSGLGAMAAVLPIFGIVLAVGDAFGGIVVTGAATRRTQDG</sequence>
<keyword evidence="3" id="KW-1185">Reference proteome</keyword>
<organism evidence="2 3">
    <name type="scientific">Actinoplanes aureus</name>
    <dbReference type="NCBI Taxonomy" id="2792083"/>
    <lineage>
        <taxon>Bacteria</taxon>
        <taxon>Bacillati</taxon>
        <taxon>Actinomycetota</taxon>
        <taxon>Actinomycetes</taxon>
        <taxon>Micromonosporales</taxon>
        <taxon>Micromonosporaceae</taxon>
        <taxon>Actinoplanes</taxon>
    </lineage>
</organism>
<accession>A0A931FUZ6</accession>
<evidence type="ECO:0000313" key="3">
    <source>
        <dbReference type="Proteomes" id="UP000598146"/>
    </source>
</evidence>
<dbReference type="Proteomes" id="UP000598146">
    <property type="component" value="Unassembled WGS sequence"/>
</dbReference>
<keyword evidence="1" id="KW-1133">Transmembrane helix</keyword>